<accession>A0A644UC15</accession>
<proteinExistence type="predicted"/>
<reference evidence="1" key="1">
    <citation type="submission" date="2019-08" db="EMBL/GenBank/DDBJ databases">
        <authorList>
            <person name="Kucharzyk K."/>
            <person name="Murdoch R.W."/>
            <person name="Higgins S."/>
            <person name="Loffler F."/>
        </authorList>
    </citation>
    <scope>NUCLEOTIDE SEQUENCE</scope>
</reference>
<protein>
    <submittedName>
        <fullName evidence="1">Uncharacterized protein</fullName>
    </submittedName>
</protein>
<gene>
    <name evidence="1" type="ORF">SDC9_22380</name>
</gene>
<name>A0A644UC15_9ZZZZ</name>
<sequence>MAYQRTTALPGCRPEKKNGWAEGRFMMNISMQEMDQEMPKYPAKRAMGQIMND</sequence>
<organism evidence="1">
    <name type="scientific">bioreactor metagenome</name>
    <dbReference type="NCBI Taxonomy" id="1076179"/>
    <lineage>
        <taxon>unclassified sequences</taxon>
        <taxon>metagenomes</taxon>
        <taxon>ecological metagenomes</taxon>
    </lineage>
</organism>
<dbReference type="EMBL" id="VSSQ01000098">
    <property type="protein sequence ID" value="MPL76535.1"/>
    <property type="molecule type" value="Genomic_DNA"/>
</dbReference>
<dbReference type="AlphaFoldDB" id="A0A644UC15"/>
<evidence type="ECO:0000313" key="1">
    <source>
        <dbReference type="EMBL" id="MPL76535.1"/>
    </source>
</evidence>
<comment type="caution">
    <text evidence="1">The sequence shown here is derived from an EMBL/GenBank/DDBJ whole genome shotgun (WGS) entry which is preliminary data.</text>
</comment>